<feature type="region of interest" description="Disordered" evidence="1">
    <location>
        <begin position="283"/>
        <end position="308"/>
    </location>
</feature>
<dbReference type="EMBL" id="CAJGYM010000132">
    <property type="protein sequence ID" value="CAD6198635.1"/>
    <property type="molecule type" value="Genomic_DNA"/>
</dbReference>
<sequence>MKSTESTSGVKSKSSVSKLSRSPSLLKAAKPGSGRTKKRRDASVAKDVTVDATADEDDKPISVYSTIGKKPRSGERPPFNFYNVVKVVIPEPVACSFLTFVDVNFNMGIERVRDDLCEYLIHGDQILDLNGMVTPCLYSLSKALATPPPYVFTVLRVWNIEPPTKTQMEGLGRNESTFLVNVYVHKLVNKHGFSLKMVNKKITVVGVLPRSNGGYAFCAGDRLIDFDGSSTSGYSIQNAKSFYNTGIKNFGYCQFLVERTVSLRSSPNPSVFAEVATSAIVEKPGSRRSKKNNHSIEPPSDEIPPKDYPLEYDAVEIGCREATRFLHVNNNHLFTKVC</sequence>
<evidence type="ECO:0008006" key="4">
    <source>
        <dbReference type="Google" id="ProtNLM"/>
    </source>
</evidence>
<evidence type="ECO:0000256" key="1">
    <source>
        <dbReference type="SAM" id="MobiDB-lite"/>
    </source>
</evidence>
<gene>
    <name evidence="2" type="ORF">CAUJ_LOCUS14541</name>
</gene>
<comment type="caution">
    <text evidence="2">The sequence shown here is derived from an EMBL/GenBank/DDBJ whole genome shotgun (WGS) entry which is preliminary data.</text>
</comment>
<protein>
    <recommendedName>
        <fullName evidence="4">PDZ domain-containing protein</fullName>
    </recommendedName>
</protein>
<proteinExistence type="predicted"/>
<name>A0A8S1HUR9_9PELO</name>
<evidence type="ECO:0000313" key="3">
    <source>
        <dbReference type="Proteomes" id="UP000835052"/>
    </source>
</evidence>
<reference evidence="2" key="1">
    <citation type="submission" date="2020-10" db="EMBL/GenBank/DDBJ databases">
        <authorList>
            <person name="Kikuchi T."/>
        </authorList>
    </citation>
    <scope>NUCLEOTIDE SEQUENCE</scope>
    <source>
        <strain evidence="2">NKZ352</strain>
    </source>
</reference>
<dbReference type="Proteomes" id="UP000835052">
    <property type="component" value="Unassembled WGS sequence"/>
</dbReference>
<evidence type="ECO:0000313" key="2">
    <source>
        <dbReference type="EMBL" id="CAD6198635.1"/>
    </source>
</evidence>
<accession>A0A8S1HUR9</accession>
<feature type="region of interest" description="Disordered" evidence="1">
    <location>
        <begin position="1"/>
        <end position="51"/>
    </location>
</feature>
<dbReference type="AlphaFoldDB" id="A0A8S1HUR9"/>
<organism evidence="2 3">
    <name type="scientific">Caenorhabditis auriculariae</name>
    <dbReference type="NCBI Taxonomy" id="2777116"/>
    <lineage>
        <taxon>Eukaryota</taxon>
        <taxon>Metazoa</taxon>
        <taxon>Ecdysozoa</taxon>
        <taxon>Nematoda</taxon>
        <taxon>Chromadorea</taxon>
        <taxon>Rhabditida</taxon>
        <taxon>Rhabditina</taxon>
        <taxon>Rhabditomorpha</taxon>
        <taxon>Rhabditoidea</taxon>
        <taxon>Rhabditidae</taxon>
        <taxon>Peloderinae</taxon>
        <taxon>Caenorhabditis</taxon>
    </lineage>
</organism>
<feature type="compositionally biased region" description="Low complexity" evidence="1">
    <location>
        <begin position="1"/>
        <end position="30"/>
    </location>
</feature>
<dbReference type="OrthoDB" id="5822802at2759"/>
<keyword evidence="3" id="KW-1185">Reference proteome</keyword>